<dbReference type="Pfam" id="PF04542">
    <property type="entry name" value="Sigma70_r2"/>
    <property type="match status" value="1"/>
</dbReference>
<dbReference type="InterPro" id="IPR013325">
    <property type="entry name" value="RNA_pol_sigma_r2"/>
</dbReference>
<evidence type="ECO:0000313" key="7">
    <source>
        <dbReference type="Proteomes" id="UP000663801"/>
    </source>
</evidence>
<keyword evidence="1" id="KW-0805">Transcription regulation</keyword>
<dbReference type="EMBL" id="JAERWL010000002">
    <property type="protein sequence ID" value="MBM9475154.1"/>
    <property type="molecule type" value="Genomic_DNA"/>
</dbReference>
<feature type="domain" description="RNA polymerase sigma-70 region 2" evidence="5">
    <location>
        <begin position="15"/>
        <end position="79"/>
    </location>
</feature>
<dbReference type="GO" id="GO:0006352">
    <property type="term" value="P:DNA-templated transcription initiation"/>
    <property type="evidence" value="ECO:0007669"/>
    <property type="project" value="InterPro"/>
</dbReference>
<dbReference type="Gene3D" id="1.10.1740.10">
    <property type="match status" value="1"/>
</dbReference>
<dbReference type="AlphaFoldDB" id="A0A939C400"/>
<evidence type="ECO:0000256" key="4">
    <source>
        <dbReference type="SAM" id="MobiDB-lite"/>
    </source>
</evidence>
<dbReference type="InterPro" id="IPR007627">
    <property type="entry name" value="RNA_pol_sigma70_r2"/>
</dbReference>
<name>A0A939C400_9ACTN</name>
<dbReference type="PANTHER" id="PTHR43133">
    <property type="entry name" value="RNA POLYMERASE ECF-TYPE SIGMA FACTO"/>
    <property type="match status" value="1"/>
</dbReference>
<evidence type="ECO:0000256" key="3">
    <source>
        <dbReference type="ARBA" id="ARBA00023163"/>
    </source>
</evidence>
<keyword evidence="2" id="KW-0731">Sigma factor</keyword>
<keyword evidence="3" id="KW-0804">Transcription</keyword>
<evidence type="ECO:0000313" key="6">
    <source>
        <dbReference type="EMBL" id="MBM9475154.1"/>
    </source>
</evidence>
<reference evidence="6" key="1">
    <citation type="submission" date="2021-01" db="EMBL/GenBank/DDBJ databases">
        <title>KCTC 19127 draft genome.</title>
        <authorList>
            <person name="An D."/>
        </authorList>
    </citation>
    <scope>NUCLEOTIDE SEQUENCE</scope>
    <source>
        <strain evidence="6">KCTC 19127</strain>
    </source>
</reference>
<accession>A0A939C400</accession>
<evidence type="ECO:0000259" key="5">
    <source>
        <dbReference type="Pfam" id="PF04542"/>
    </source>
</evidence>
<keyword evidence="7" id="KW-1185">Reference proteome</keyword>
<organism evidence="6 7">
    <name type="scientific">Nakamurella flavida</name>
    <dbReference type="NCBI Taxonomy" id="363630"/>
    <lineage>
        <taxon>Bacteria</taxon>
        <taxon>Bacillati</taxon>
        <taxon>Actinomycetota</taxon>
        <taxon>Actinomycetes</taxon>
        <taxon>Nakamurellales</taxon>
        <taxon>Nakamurellaceae</taxon>
        <taxon>Nakamurella</taxon>
    </lineage>
</organism>
<feature type="region of interest" description="Disordered" evidence="4">
    <location>
        <begin position="78"/>
        <end position="107"/>
    </location>
</feature>
<evidence type="ECO:0000256" key="2">
    <source>
        <dbReference type="ARBA" id="ARBA00023082"/>
    </source>
</evidence>
<dbReference type="PANTHER" id="PTHR43133:SF66">
    <property type="entry name" value="ECF RNA POLYMERASE SIGMA FACTOR SIGK"/>
    <property type="match status" value="1"/>
</dbReference>
<comment type="caution">
    <text evidence="6">The sequence shown here is derived from an EMBL/GenBank/DDBJ whole genome shotgun (WGS) entry which is preliminary data.</text>
</comment>
<dbReference type="GO" id="GO:0016987">
    <property type="term" value="F:sigma factor activity"/>
    <property type="evidence" value="ECO:0007669"/>
    <property type="project" value="UniProtKB-KW"/>
</dbReference>
<sequence length="107" mass="11615">MTLIAAGDRMALAHLYDHTVPVVYGICRGILGSEVDAEKITQDVYIEVWTSAARFRESDISVTQWICRIAYQRAVDGHRAPGGGRQNLGHSAPPISGGRPATRPGRT</sequence>
<dbReference type="RefSeq" id="WP_205255298.1">
    <property type="nucleotide sequence ID" value="NZ_BAAAPV010000001.1"/>
</dbReference>
<dbReference type="InterPro" id="IPR039425">
    <property type="entry name" value="RNA_pol_sigma-70-like"/>
</dbReference>
<dbReference type="SUPFAM" id="SSF88946">
    <property type="entry name" value="Sigma2 domain of RNA polymerase sigma factors"/>
    <property type="match status" value="1"/>
</dbReference>
<dbReference type="Proteomes" id="UP000663801">
    <property type="component" value="Unassembled WGS sequence"/>
</dbReference>
<evidence type="ECO:0000256" key="1">
    <source>
        <dbReference type="ARBA" id="ARBA00023015"/>
    </source>
</evidence>
<protein>
    <recommendedName>
        <fullName evidence="5">RNA polymerase sigma-70 region 2 domain-containing protein</fullName>
    </recommendedName>
</protein>
<gene>
    <name evidence="6" type="ORF">JL107_01720</name>
</gene>
<proteinExistence type="predicted"/>